<dbReference type="SMART" id="SM00356">
    <property type="entry name" value="ZnF_C3H1"/>
    <property type="match status" value="5"/>
</dbReference>
<evidence type="ECO:0000256" key="1">
    <source>
        <dbReference type="ARBA" id="ARBA00004123"/>
    </source>
</evidence>
<keyword evidence="8" id="KW-0694">RNA-binding</keyword>
<feature type="zinc finger region" description="C3H1-type" evidence="10">
    <location>
        <begin position="118"/>
        <end position="145"/>
    </location>
</feature>
<feature type="zinc finger region" description="C3H1-type" evidence="10">
    <location>
        <begin position="90"/>
        <end position="117"/>
    </location>
</feature>
<evidence type="ECO:0000256" key="4">
    <source>
        <dbReference type="ARBA" id="ARBA00022723"/>
    </source>
</evidence>
<dbReference type="InterPro" id="IPR001878">
    <property type="entry name" value="Znf_CCHC"/>
</dbReference>
<evidence type="ECO:0000256" key="5">
    <source>
        <dbReference type="ARBA" id="ARBA00022737"/>
    </source>
</evidence>
<evidence type="ECO:0000256" key="3">
    <source>
        <dbReference type="ARBA" id="ARBA00022664"/>
    </source>
</evidence>
<evidence type="ECO:0000313" key="14">
    <source>
        <dbReference type="Proteomes" id="UP000078046"/>
    </source>
</evidence>
<dbReference type="AlphaFoldDB" id="A0A177AY81"/>
<feature type="domain" description="CCHC-type" evidence="12">
    <location>
        <begin position="226"/>
        <end position="241"/>
    </location>
</feature>
<keyword evidence="7 10" id="KW-0862">Zinc</keyword>
<comment type="subcellular location">
    <subcellularLocation>
        <location evidence="1">Nucleus</location>
    </subcellularLocation>
</comment>
<protein>
    <recommendedName>
        <fullName evidence="2">Cleavage and polyadenylation specificity factor subunit 4</fullName>
    </recommendedName>
</protein>
<dbReference type="Gene3D" id="4.10.1000.10">
    <property type="entry name" value="Zinc finger, CCCH-type"/>
    <property type="match status" value="1"/>
</dbReference>
<feature type="zinc finger region" description="C3H1-type" evidence="10">
    <location>
        <begin position="62"/>
        <end position="89"/>
    </location>
</feature>
<evidence type="ECO:0000259" key="12">
    <source>
        <dbReference type="PROSITE" id="PS50158"/>
    </source>
</evidence>
<dbReference type="SUPFAM" id="SSF57756">
    <property type="entry name" value="Retrovirus zinc finger-like domains"/>
    <property type="match status" value="2"/>
</dbReference>
<organism evidence="13 14">
    <name type="scientific">Intoshia linei</name>
    <dbReference type="NCBI Taxonomy" id="1819745"/>
    <lineage>
        <taxon>Eukaryota</taxon>
        <taxon>Metazoa</taxon>
        <taxon>Spiralia</taxon>
        <taxon>Lophotrochozoa</taxon>
        <taxon>Mesozoa</taxon>
        <taxon>Orthonectida</taxon>
        <taxon>Rhopaluridae</taxon>
        <taxon>Intoshia</taxon>
    </lineage>
</organism>
<dbReference type="Pfam" id="PF00098">
    <property type="entry name" value="zf-CCHC"/>
    <property type="match status" value="1"/>
</dbReference>
<comment type="caution">
    <text evidence="13">The sequence shown here is derived from an EMBL/GenBank/DDBJ whole genome shotgun (WGS) entry which is preliminary data.</text>
</comment>
<dbReference type="PROSITE" id="PS50103">
    <property type="entry name" value="ZF_C3H1"/>
    <property type="match status" value="5"/>
</dbReference>
<evidence type="ECO:0000256" key="2">
    <source>
        <dbReference type="ARBA" id="ARBA00016264"/>
    </source>
</evidence>
<proteinExistence type="predicted"/>
<dbReference type="GO" id="GO:0003723">
    <property type="term" value="F:RNA binding"/>
    <property type="evidence" value="ECO:0007669"/>
    <property type="project" value="UniProtKB-KW"/>
</dbReference>
<dbReference type="OrthoDB" id="1914176at2759"/>
<dbReference type="InterPro" id="IPR045348">
    <property type="entry name" value="CPSF4/Yth1"/>
</dbReference>
<evidence type="ECO:0000313" key="13">
    <source>
        <dbReference type="EMBL" id="OAF66958.1"/>
    </source>
</evidence>
<gene>
    <name evidence="13" type="ORF">A3Q56_05315</name>
</gene>
<evidence type="ECO:0000256" key="6">
    <source>
        <dbReference type="ARBA" id="ARBA00022771"/>
    </source>
</evidence>
<feature type="zinc finger region" description="C3H1-type" evidence="10">
    <location>
        <begin position="35"/>
        <end position="61"/>
    </location>
</feature>
<dbReference type="PROSITE" id="PS50158">
    <property type="entry name" value="ZF_CCHC"/>
    <property type="match status" value="1"/>
</dbReference>
<keyword evidence="6 10" id="KW-0863">Zinc-finger</keyword>
<accession>A0A177AY81</accession>
<keyword evidence="9" id="KW-0539">Nucleus</keyword>
<dbReference type="InterPro" id="IPR000571">
    <property type="entry name" value="Znf_CCCH"/>
</dbReference>
<feature type="zinc finger region" description="C3H1-type" evidence="10">
    <location>
        <begin position="147"/>
        <end position="169"/>
    </location>
</feature>
<feature type="domain" description="C3H1-type" evidence="11">
    <location>
        <begin position="118"/>
        <end position="145"/>
    </location>
</feature>
<evidence type="ECO:0000256" key="8">
    <source>
        <dbReference type="ARBA" id="ARBA00022884"/>
    </source>
</evidence>
<evidence type="ECO:0000256" key="7">
    <source>
        <dbReference type="ARBA" id="ARBA00022833"/>
    </source>
</evidence>
<dbReference type="GO" id="GO:0005634">
    <property type="term" value="C:nucleus"/>
    <property type="evidence" value="ECO:0007669"/>
    <property type="project" value="UniProtKB-SubCell"/>
</dbReference>
<name>A0A177AY81_9BILA</name>
<evidence type="ECO:0000256" key="10">
    <source>
        <dbReference type="PROSITE-ProRule" id="PRU00723"/>
    </source>
</evidence>
<keyword evidence="3" id="KW-0507">mRNA processing</keyword>
<keyword evidence="5" id="KW-0677">Repeat</keyword>
<dbReference type="InterPro" id="IPR036855">
    <property type="entry name" value="Znf_CCCH_sf"/>
</dbReference>
<feature type="domain" description="C3H1-type" evidence="11">
    <location>
        <begin position="62"/>
        <end position="89"/>
    </location>
</feature>
<dbReference type="Proteomes" id="UP000078046">
    <property type="component" value="Unassembled WGS sequence"/>
</dbReference>
<evidence type="ECO:0000259" key="11">
    <source>
        <dbReference type="PROSITE" id="PS50103"/>
    </source>
</evidence>
<dbReference type="InterPro" id="IPR036875">
    <property type="entry name" value="Znf_CCHC_sf"/>
</dbReference>
<feature type="domain" description="C3H1-type" evidence="11">
    <location>
        <begin position="35"/>
        <end position="61"/>
    </location>
</feature>
<dbReference type="SUPFAM" id="SSF90229">
    <property type="entry name" value="CCCH zinc finger"/>
    <property type="match status" value="1"/>
</dbReference>
<dbReference type="Pfam" id="PF18345">
    <property type="entry name" value="zf_CCCH_4"/>
    <property type="match status" value="1"/>
</dbReference>
<feature type="domain" description="C3H1-type" evidence="11">
    <location>
        <begin position="147"/>
        <end position="169"/>
    </location>
</feature>
<dbReference type="GO" id="GO:0008270">
    <property type="term" value="F:zinc ion binding"/>
    <property type="evidence" value="ECO:0007669"/>
    <property type="project" value="UniProtKB-KW"/>
</dbReference>
<dbReference type="Gene3D" id="4.10.60.10">
    <property type="entry name" value="Zinc finger, CCHC-type"/>
    <property type="match status" value="1"/>
</dbReference>
<dbReference type="PANTHER" id="PTHR23102:SF24">
    <property type="entry name" value="CLEAVAGE AND POLYADENYLATION SPECIFICITY FACTOR SUBUNIT 4"/>
    <property type="match status" value="1"/>
</dbReference>
<dbReference type="EMBL" id="LWCA01000783">
    <property type="protein sequence ID" value="OAF66958.1"/>
    <property type="molecule type" value="Genomic_DNA"/>
</dbReference>
<keyword evidence="4 10" id="KW-0479">Metal-binding</keyword>
<reference evidence="13 14" key="1">
    <citation type="submission" date="2016-04" db="EMBL/GenBank/DDBJ databases">
        <title>The genome of Intoshia linei affirms orthonectids as highly simplified spiralians.</title>
        <authorList>
            <person name="Mikhailov K.V."/>
            <person name="Slusarev G.S."/>
            <person name="Nikitin M.A."/>
            <person name="Logacheva M.D."/>
            <person name="Penin A."/>
            <person name="Aleoshin V."/>
            <person name="Panchin Y.V."/>
        </authorList>
    </citation>
    <scope>NUCLEOTIDE SEQUENCE [LARGE SCALE GENOMIC DNA]</scope>
    <source>
        <strain evidence="13">Intl2013</strain>
        <tissue evidence="13">Whole animal</tissue>
    </source>
</reference>
<dbReference type="PANTHER" id="PTHR23102">
    <property type="entry name" value="CLEAVAGE AND POLYADENYLATION SPECIFICITY FACTOR SUBUNIT 4-RELATED"/>
    <property type="match status" value="1"/>
</dbReference>
<dbReference type="SMART" id="SM00343">
    <property type="entry name" value="ZnF_C2HC"/>
    <property type="match status" value="2"/>
</dbReference>
<evidence type="ECO:0000256" key="9">
    <source>
        <dbReference type="ARBA" id="ARBA00023242"/>
    </source>
</evidence>
<dbReference type="GO" id="GO:0006397">
    <property type="term" value="P:mRNA processing"/>
    <property type="evidence" value="ECO:0007669"/>
    <property type="project" value="UniProtKB-KW"/>
</dbReference>
<keyword evidence="14" id="KW-1185">Reference proteome</keyword>
<feature type="domain" description="C3H1-type" evidence="11">
    <location>
        <begin position="90"/>
        <end position="117"/>
    </location>
</feature>
<sequence>MDTVVSNVETNTFFIQYALNNHIGIKPLPFVGMDKSGSGICNFYRIGQCAKGVLCPYRHIRGDKSVVCKHWLRGLCKKGDNCEFLHEYDMSKMPDCYFFTKFGMCSNKECPFLHVDPDKKSKDCLWYDRGFCRHGNFCKNRHIRRVMCDCYVCGFCPHGPKCSRMHPVFDLPTTNTAQPTKKRIVCHLCKETGHKAMQCPNQDIYNKDDAVIIKENESRPLNEVTCYKCLEQGHYANKCPKGPLAFLSSQKLKNSEEILAKL</sequence>
<dbReference type="FunFam" id="4.10.1000.10:FF:000005">
    <property type="entry name" value="cleavage and polyadenylation specificity factor subunit 4"/>
    <property type="match status" value="1"/>
</dbReference>
<dbReference type="Pfam" id="PF14608">
    <property type="entry name" value="zf-CCCH_2"/>
    <property type="match status" value="2"/>
</dbReference>